<evidence type="ECO:0000313" key="1">
    <source>
        <dbReference type="EMBL" id="MBW97002.1"/>
    </source>
</evidence>
<organism evidence="1">
    <name type="scientific">Rhizophora mucronata</name>
    <name type="common">Asiatic mangrove</name>
    <dbReference type="NCBI Taxonomy" id="61149"/>
    <lineage>
        <taxon>Eukaryota</taxon>
        <taxon>Viridiplantae</taxon>
        <taxon>Streptophyta</taxon>
        <taxon>Embryophyta</taxon>
        <taxon>Tracheophyta</taxon>
        <taxon>Spermatophyta</taxon>
        <taxon>Magnoliopsida</taxon>
        <taxon>eudicotyledons</taxon>
        <taxon>Gunneridae</taxon>
        <taxon>Pentapetalae</taxon>
        <taxon>rosids</taxon>
        <taxon>fabids</taxon>
        <taxon>Malpighiales</taxon>
        <taxon>Rhizophoraceae</taxon>
        <taxon>Rhizophora</taxon>
    </lineage>
</organism>
<reference evidence="1" key="1">
    <citation type="submission" date="2018-02" db="EMBL/GenBank/DDBJ databases">
        <title>Rhizophora mucronata_Transcriptome.</title>
        <authorList>
            <person name="Meera S.P."/>
            <person name="Sreeshan A."/>
            <person name="Augustine A."/>
        </authorList>
    </citation>
    <scope>NUCLEOTIDE SEQUENCE</scope>
    <source>
        <tissue evidence="1">Leaf</tissue>
    </source>
</reference>
<dbReference type="EMBL" id="GGEC01016519">
    <property type="protein sequence ID" value="MBW97002.1"/>
    <property type="molecule type" value="Transcribed_RNA"/>
</dbReference>
<sequence>MAACELKFQIFFNSSNKIINAFSLSSQRTAKILKLTLTQKPLE</sequence>
<accession>A0A2P2JU66</accession>
<name>A0A2P2JU66_RHIMU</name>
<proteinExistence type="predicted"/>
<dbReference type="AlphaFoldDB" id="A0A2P2JU66"/>
<protein>
    <submittedName>
        <fullName evidence="1">Uncharacterized protein LOC105650339 isoform X1</fullName>
    </submittedName>
</protein>